<accession>A0ABT4CX34</accession>
<organism evidence="7 8">
    <name type="scientific">Clostridium aestuarii</name>
    <dbReference type="NCBI Taxonomy" id="338193"/>
    <lineage>
        <taxon>Bacteria</taxon>
        <taxon>Bacillati</taxon>
        <taxon>Bacillota</taxon>
        <taxon>Clostridia</taxon>
        <taxon>Eubacteriales</taxon>
        <taxon>Clostridiaceae</taxon>
        <taxon>Clostridium</taxon>
    </lineage>
</organism>
<evidence type="ECO:0000256" key="3">
    <source>
        <dbReference type="ARBA" id="ARBA00022723"/>
    </source>
</evidence>
<evidence type="ECO:0000256" key="6">
    <source>
        <dbReference type="ARBA" id="ARBA00034078"/>
    </source>
</evidence>
<evidence type="ECO:0000313" key="8">
    <source>
        <dbReference type="Proteomes" id="UP001078443"/>
    </source>
</evidence>
<comment type="similarity">
    <text evidence="1">Belongs to the complex I 24 kDa subunit family.</text>
</comment>
<evidence type="ECO:0000256" key="4">
    <source>
        <dbReference type="ARBA" id="ARBA00023004"/>
    </source>
</evidence>
<keyword evidence="5" id="KW-0411">Iron-sulfur</keyword>
<evidence type="ECO:0000313" key="7">
    <source>
        <dbReference type="EMBL" id="MCY6483402.1"/>
    </source>
</evidence>
<keyword evidence="8" id="KW-1185">Reference proteome</keyword>
<comment type="caution">
    <text evidence="7">The sequence shown here is derived from an EMBL/GenBank/DDBJ whole genome shotgun (WGS) entry which is preliminary data.</text>
</comment>
<dbReference type="Proteomes" id="UP001078443">
    <property type="component" value="Unassembled WGS sequence"/>
</dbReference>
<dbReference type="Gene3D" id="3.40.30.10">
    <property type="entry name" value="Glutaredoxin"/>
    <property type="match status" value="1"/>
</dbReference>
<evidence type="ECO:0000256" key="2">
    <source>
        <dbReference type="ARBA" id="ARBA00022714"/>
    </source>
</evidence>
<dbReference type="PANTHER" id="PTHR43342">
    <property type="entry name" value="NADH-QUINONE OXIDOREDUCTASE, E SUBUNIT"/>
    <property type="match status" value="1"/>
</dbReference>
<keyword evidence="3" id="KW-0479">Metal-binding</keyword>
<comment type="cofactor">
    <cofactor evidence="6">
        <name>[2Fe-2S] cluster</name>
        <dbReference type="ChEBI" id="CHEBI:190135"/>
    </cofactor>
</comment>
<dbReference type="Gene3D" id="1.10.10.1590">
    <property type="entry name" value="NADH-quinone oxidoreductase subunit E"/>
    <property type="match status" value="1"/>
</dbReference>
<proteinExistence type="inferred from homology"/>
<protein>
    <submittedName>
        <fullName evidence="7">NADH-quinone oxidoreductase subunit NuoE</fullName>
        <ecNumber evidence="7">1.6.5.9</ecNumber>
    </submittedName>
</protein>
<keyword evidence="7" id="KW-0560">Oxidoreductase</keyword>
<dbReference type="Pfam" id="PF01257">
    <property type="entry name" value="2Fe-2S_thioredx"/>
    <property type="match status" value="1"/>
</dbReference>
<dbReference type="InterPro" id="IPR042128">
    <property type="entry name" value="NuoE_dom"/>
</dbReference>
<dbReference type="SUPFAM" id="SSF52833">
    <property type="entry name" value="Thioredoxin-like"/>
    <property type="match status" value="1"/>
</dbReference>
<gene>
    <name evidence="7" type="primary">nuoE</name>
    <name evidence="7" type="ORF">OW763_03400</name>
</gene>
<dbReference type="PANTHER" id="PTHR43342:SF2">
    <property type="entry name" value="POTENTIAL NAD-REDUCING HYDROGENASE SUBUNIT"/>
    <property type="match status" value="1"/>
</dbReference>
<dbReference type="CDD" id="cd03064">
    <property type="entry name" value="TRX_Fd_NuoE"/>
    <property type="match status" value="1"/>
</dbReference>
<dbReference type="InterPro" id="IPR041921">
    <property type="entry name" value="NuoE_N"/>
</dbReference>
<sequence>MKENKCCCGCGKNDDRLEKTREIIEKHKNIKGALIPILHDIQKIYGYLPEEALKIVCMGLKIPMSEIYGVVTFYSEFALEPKGKHTIKVCMGTACYVKGAQAIIEKLSSVLDVKVGKTTKNGEFTLEAARCLGSCGLAPVVTVDDKVYGGVHPNDVIRILEEYK</sequence>
<dbReference type="PIRSF" id="PIRSF000216">
    <property type="entry name" value="NADH_DH_24kDa"/>
    <property type="match status" value="1"/>
</dbReference>
<reference evidence="7" key="1">
    <citation type="submission" date="2022-12" db="EMBL/GenBank/DDBJ databases">
        <authorList>
            <person name="Wang J."/>
        </authorList>
    </citation>
    <scope>NUCLEOTIDE SEQUENCE</scope>
    <source>
        <strain evidence="7">HY-45-18</strain>
    </source>
</reference>
<dbReference type="NCBIfam" id="NF005722">
    <property type="entry name" value="PRK07539.1-2"/>
    <property type="match status" value="1"/>
</dbReference>
<dbReference type="InterPro" id="IPR036249">
    <property type="entry name" value="Thioredoxin-like_sf"/>
</dbReference>
<evidence type="ECO:0000256" key="5">
    <source>
        <dbReference type="ARBA" id="ARBA00023014"/>
    </source>
</evidence>
<dbReference type="InterPro" id="IPR028431">
    <property type="entry name" value="NADP_DH_HndA-like"/>
</dbReference>
<keyword evidence="4" id="KW-0408">Iron</keyword>
<name>A0ABT4CX34_9CLOT</name>
<dbReference type="RefSeq" id="WP_268039650.1">
    <property type="nucleotide sequence ID" value="NZ_JAPQER010000001.1"/>
</dbReference>
<evidence type="ECO:0000256" key="1">
    <source>
        <dbReference type="ARBA" id="ARBA00010643"/>
    </source>
</evidence>
<dbReference type="EC" id="1.6.5.9" evidence="7"/>
<dbReference type="GO" id="GO:0050136">
    <property type="term" value="F:NADH dehydrogenase (quinone) (non-electrogenic) activity"/>
    <property type="evidence" value="ECO:0007669"/>
    <property type="project" value="UniProtKB-EC"/>
</dbReference>
<dbReference type="EMBL" id="JAPQER010000001">
    <property type="protein sequence ID" value="MCY6483402.1"/>
    <property type="molecule type" value="Genomic_DNA"/>
</dbReference>
<keyword evidence="2" id="KW-0001">2Fe-2S</keyword>
<dbReference type="InterPro" id="IPR002023">
    <property type="entry name" value="NuoE-like"/>
</dbReference>